<dbReference type="GO" id="GO:0000723">
    <property type="term" value="P:telomere maintenance"/>
    <property type="evidence" value="ECO:0007669"/>
    <property type="project" value="InterPro"/>
</dbReference>
<comment type="cofactor">
    <cofactor evidence="1">
        <name>Mg(2+)</name>
        <dbReference type="ChEBI" id="CHEBI:18420"/>
    </cofactor>
</comment>
<dbReference type="Pfam" id="PF05970">
    <property type="entry name" value="PIF1"/>
    <property type="match status" value="1"/>
</dbReference>
<feature type="domain" description="DNA helicase Pif1-like DEAD-box helicase" evidence="2">
    <location>
        <begin position="82"/>
        <end position="136"/>
    </location>
</feature>
<dbReference type="AlphaFoldDB" id="A0A678T698"/>
<organism evidence="3">
    <name type="scientific">Saccharum spontaneum</name>
    <name type="common">Wild sugarcane</name>
    <dbReference type="NCBI Taxonomy" id="62335"/>
    <lineage>
        <taxon>Eukaryota</taxon>
        <taxon>Viridiplantae</taxon>
        <taxon>Streptophyta</taxon>
        <taxon>Embryophyta</taxon>
        <taxon>Tracheophyta</taxon>
        <taxon>Spermatophyta</taxon>
        <taxon>Magnoliopsida</taxon>
        <taxon>Liliopsida</taxon>
        <taxon>Poales</taxon>
        <taxon>Poaceae</taxon>
        <taxon>PACMAD clade</taxon>
        <taxon>Panicoideae</taxon>
        <taxon>Andropogonodae</taxon>
        <taxon>Andropogoneae</taxon>
        <taxon>Saccharinae</taxon>
        <taxon>Saccharum</taxon>
        <taxon>Saccharum officinarum species complex</taxon>
    </lineage>
</organism>
<name>A0A678T698_SACSP</name>
<accession>A0A678T698</accession>
<proteinExistence type="inferred from homology"/>
<keyword evidence="1" id="KW-0067">ATP-binding</keyword>
<dbReference type="InterPro" id="IPR010285">
    <property type="entry name" value="DNA_helicase_pif1-like_DEAD"/>
</dbReference>
<keyword evidence="1" id="KW-0227">DNA damage</keyword>
<dbReference type="PANTHER" id="PTHR10492">
    <property type="match status" value="1"/>
</dbReference>
<reference evidence="3" key="1">
    <citation type="submission" date="2018-04" db="EMBL/GenBank/DDBJ databases">
        <title>Comparative Analysis of Homologous Sequences of Saccharum officinarum and Saccharum spontaneum Reveals Independent Polyploidization Events.</title>
        <authorList>
            <person name="Sharma A."/>
            <person name="Song J."/>
            <person name="Lin Q."/>
            <person name="Singh R."/>
            <person name="Ramos N."/>
            <person name="Wang K."/>
            <person name="Zhang J."/>
            <person name="Ming R."/>
            <person name="Yu Q."/>
        </authorList>
    </citation>
    <scope>NUCLEOTIDE SEQUENCE</scope>
</reference>
<keyword evidence="1" id="KW-0547">Nucleotide-binding</keyword>
<dbReference type="PANTHER" id="PTHR10492:SF91">
    <property type="entry name" value="ATP-DEPENDENT DNA HELICASE"/>
    <property type="match status" value="1"/>
</dbReference>
<keyword evidence="1" id="KW-0234">DNA repair</keyword>
<dbReference type="GO" id="GO:0006281">
    <property type="term" value="P:DNA repair"/>
    <property type="evidence" value="ECO:0007669"/>
    <property type="project" value="UniProtKB-KW"/>
</dbReference>
<sequence length="140" mass="15715">MVEQMVLQDISIYVKDMGREITNYELPALAASDEVSRDYYRELTEELNIGYEEEHLKMIETLNVEQRAGFNLIMNHVDKKVGQVRSMNLIAIATATSGITASIMPGGRTAHSHFKISIKLDNNTMYSFTKQSGTAAGLPW</sequence>
<protein>
    <recommendedName>
        <fullName evidence="1">ATP-dependent DNA helicase</fullName>
        <ecNumber evidence="1">5.6.2.3</ecNumber>
    </recommendedName>
</protein>
<dbReference type="GO" id="GO:0005524">
    <property type="term" value="F:ATP binding"/>
    <property type="evidence" value="ECO:0007669"/>
    <property type="project" value="UniProtKB-KW"/>
</dbReference>
<comment type="catalytic activity">
    <reaction evidence="1">
        <text>ATP + H2O = ADP + phosphate + H(+)</text>
        <dbReference type="Rhea" id="RHEA:13065"/>
        <dbReference type="ChEBI" id="CHEBI:15377"/>
        <dbReference type="ChEBI" id="CHEBI:15378"/>
        <dbReference type="ChEBI" id="CHEBI:30616"/>
        <dbReference type="ChEBI" id="CHEBI:43474"/>
        <dbReference type="ChEBI" id="CHEBI:456216"/>
        <dbReference type="EC" id="5.6.2.3"/>
    </reaction>
</comment>
<keyword evidence="1" id="KW-0347">Helicase</keyword>
<dbReference type="EMBL" id="MH182509">
    <property type="protein sequence ID" value="AWA44708.1"/>
    <property type="molecule type" value="Genomic_DNA"/>
</dbReference>
<evidence type="ECO:0000313" key="3">
    <source>
        <dbReference type="EMBL" id="AWA44708.1"/>
    </source>
</evidence>
<keyword evidence="1" id="KW-0233">DNA recombination</keyword>
<dbReference type="EC" id="5.6.2.3" evidence="1"/>
<evidence type="ECO:0000256" key="1">
    <source>
        <dbReference type="RuleBase" id="RU363044"/>
    </source>
</evidence>
<comment type="similarity">
    <text evidence="1">Belongs to the helicase family.</text>
</comment>
<dbReference type="GO" id="GO:0016787">
    <property type="term" value="F:hydrolase activity"/>
    <property type="evidence" value="ECO:0007669"/>
    <property type="project" value="UniProtKB-KW"/>
</dbReference>
<gene>
    <name evidence="3" type="ORF">SS29K18_000003</name>
</gene>
<evidence type="ECO:0000259" key="2">
    <source>
        <dbReference type="Pfam" id="PF05970"/>
    </source>
</evidence>
<keyword evidence="1" id="KW-0378">Hydrolase</keyword>
<dbReference type="GO" id="GO:0043139">
    <property type="term" value="F:5'-3' DNA helicase activity"/>
    <property type="evidence" value="ECO:0007669"/>
    <property type="project" value="UniProtKB-EC"/>
</dbReference>
<dbReference type="GO" id="GO:0006310">
    <property type="term" value="P:DNA recombination"/>
    <property type="evidence" value="ECO:0007669"/>
    <property type="project" value="UniProtKB-KW"/>
</dbReference>